<dbReference type="GeneID" id="20202678"/>
<reference evidence="2" key="3">
    <citation type="submission" date="2015-06" db="UniProtKB">
        <authorList>
            <consortium name="EnsemblMetazoa"/>
        </authorList>
    </citation>
    <scope>IDENTIFICATION</scope>
</reference>
<dbReference type="InParanoid" id="T1F1H8"/>
<dbReference type="EMBL" id="KB096080">
    <property type="protein sequence ID" value="ESO08345.1"/>
    <property type="molecule type" value="Genomic_DNA"/>
</dbReference>
<dbReference type="CTD" id="20202678"/>
<dbReference type="HOGENOM" id="CLU_376122_0_0_1"/>
<evidence type="ECO:0000313" key="1">
    <source>
        <dbReference type="EMBL" id="ESO08345.1"/>
    </source>
</evidence>
<accession>T1F1H8</accession>
<sequence>MLSNPTIKKVLSDKSLEKEVEPLKADKDQFFYNQTNDLLDLKKPFISVVKKNMTELNAPGPEKLDELFLQSLKSKVNKAKTIYILDEIHEKILSSQVNEKFTGLDISFENPKNVAIDIRYNANEVVSNCVCADNNLNGDITFFSCPLVKSKTEFYTPINNHSDFCLNTNCHCPYASYSETNTNSNSAIKKLFGSYSAYDIRTNTKNLLQKKLSYINNIFPKVCIQDESGGSFETEQLNIFTSKNSNVLVNTCTKQELDQSSSVNCGENDISIENKMVHASARENNTTDELRASHENSLRQSSDSNSLHLKFICDKRESKCKLALCEKLKNVSRLSNSNLNRDENRIINFGVVNFSDSPLRNKRPNCNSNNCDENVHNLKDVCFQGCPYRIGRSNSNCDDNCVNSLQDVRSRNSLPKSQLSNMNNYSDKNHSLKNAEKYKTKNVEFKNDDSTINQYAILPTVQKYDAGSQTIISKINKKSVKTCTDNGDVRRCIQISKKIQCNLQEYKNDESKSNFDLHKKEFFQELRNKFEMENEKTNFNTAKQQSTTVNANNVEKIVDEKTKNEKDENDSVMKMINERNTSFFYPCYQAPNMIPKYAYGDMRLFNVNKLSNCNRQVRSSFPLDKFCLKNRFSENNFLYRKRFILPNTLTMNPLYNISVKPQPEINKVTYYNMPHRTPILSNLLTLPRKRSLGRTVCSRSTSVYPKCNVYIWIYTLQVIHLHKSIGVCGTAFWSKVAK</sequence>
<evidence type="ECO:0000313" key="2">
    <source>
        <dbReference type="EnsemblMetazoa" id="HelroP169156"/>
    </source>
</evidence>
<reference evidence="1 3" key="2">
    <citation type="journal article" date="2013" name="Nature">
        <title>Insights into bilaterian evolution from three spiralian genomes.</title>
        <authorList>
            <person name="Simakov O."/>
            <person name="Marletaz F."/>
            <person name="Cho S.J."/>
            <person name="Edsinger-Gonzales E."/>
            <person name="Havlak P."/>
            <person name="Hellsten U."/>
            <person name="Kuo D.H."/>
            <person name="Larsson T."/>
            <person name="Lv J."/>
            <person name="Arendt D."/>
            <person name="Savage R."/>
            <person name="Osoegawa K."/>
            <person name="de Jong P."/>
            <person name="Grimwood J."/>
            <person name="Chapman J.A."/>
            <person name="Shapiro H."/>
            <person name="Aerts A."/>
            <person name="Otillar R.P."/>
            <person name="Terry A.Y."/>
            <person name="Boore J.L."/>
            <person name="Grigoriev I.V."/>
            <person name="Lindberg D.R."/>
            <person name="Seaver E.C."/>
            <person name="Weisblat D.A."/>
            <person name="Putnam N.H."/>
            <person name="Rokhsar D.S."/>
        </authorList>
    </citation>
    <scope>NUCLEOTIDE SEQUENCE</scope>
</reference>
<dbReference type="Proteomes" id="UP000015101">
    <property type="component" value="Unassembled WGS sequence"/>
</dbReference>
<proteinExistence type="predicted"/>
<reference evidence="3" key="1">
    <citation type="submission" date="2012-12" db="EMBL/GenBank/DDBJ databases">
        <authorList>
            <person name="Hellsten U."/>
            <person name="Grimwood J."/>
            <person name="Chapman J.A."/>
            <person name="Shapiro H."/>
            <person name="Aerts A."/>
            <person name="Otillar R.P."/>
            <person name="Terry A.Y."/>
            <person name="Boore J.L."/>
            <person name="Simakov O."/>
            <person name="Marletaz F."/>
            <person name="Cho S.-J."/>
            <person name="Edsinger-Gonzales E."/>
            <person name="Havlak P."/>
            <person name="Kuo D.-H."/>
            <person name="Larsson T."/>
            <person name="Lv J."/>
            <person name="Arendt D."/>
            <person name="Savage R."/>
            <person name="Osoegawa K."/>
            <person name="de Jong P."/>
            <person name="Lindberg D.R."/>
            <person name="Seaver E.C."/>
            <person name="Weisblat D.A."/>
            <person name="Putnam N.H."/>
            <person name="Grigoriev I.V."/>
            <person name="Rokhsar D.S."/>
        </authorList>
    </citation>
    <scope>NUCLEOTIDE SEQUENCE</scope>
</reference>
<dbReference type="RefSeq" id="XP_009013275.1">
    <property type="nucleotide sequence ID" value="XM_009015027.1"/>
</dbReference>
<name>T1F1H8_HELRO</name>
<keyword evidence="3" id="KW-1185">Reference proteome</keyword>
<gene>
    <name evidence="2" type="primary">20202678</name>
    <name evidence="1" type="ORF">HELRODRAFT_169156</name>
</gene>
<protein>
    <submittedName>
        <fullName evidence="1 2">Uncharacterized protein</fullName>
    </submittedName>
</protein>
<organism evidence="2 3">
    <name type="scientific">Helobdella robusta</name>
    <name type="common">Californian leech</name>
    <dbReference type="NCBI Taxonomy" id="6412"/>
    <lineage>
        <taxon>Eukaryota</taxon>
        <taxon>Metazoa</taxon>
        <taxon>Spiralia</taxon>
        <taxon>Lophotrochozoa</taxon>
        <taxon>Annelida</taxon>
        <taxon>Clitellata</taxon>
        <taxon>Hirudinea</taxon>
        <taxon>Rhynchobdellida</taxon>
        <taxon>Glossiphoniidae</taxon>
        <taxon>Helobdella</taxon>
    </lineage>
</organism>
<dbReference type="EMBL" id="AMQM01003197">
    <property type="status" value="NOT_ANNOTATED_CDS"/>
    <property type="molecule type" value="Genomic_DNA"/>
</dbReference>
<evidence type="ECO:0000313" key="3">
    <source>
        <dbReference type="Proteomes" id="UP000015101"/>
    </source>
</evidence>
<dbReference type="AlphaFoldDB" id="T1F1H8"/>
<dbReference type="EnsemblMetazoa" id="HelroT169156">
    <property type="protein sequence ID" value="HelroP169156"/>
    <property type="gene ID" value="HelroG169156"/>
</dbReference>
<dbReference type="KEGG" id="hro:HELRODRAFT_169156"/>